<evidence type="ECO:0000313" key="1">
    <source>
        <dbReference type="EMBL" id="CAG9950392.1"/>
    </source>
</evidence>
<protein>
    <submittedName>
        <fullName evidence="1">Uncharacterized protein</fullName>
    </submittedName>
</protein>
<name>A0ACA9UD13_BIOOC</name>
<gene>
    <name evidence="1" type="ORF">CRV2_00018548</name>
</gene>
<dbReference type="EMBL" id="CADEHS020000167">
    <property type="protein sequence ID" value="CAG9950392.1"/>
    <property type="molecule type" value="Genomic_DNA"/>
</dbReference>
<reference evidence="1" key="2">
    <citation type="submission" date="2021-10" db="EMBL/GenBank/DDBJ databases">
        <authorList>
            <person name="Piombo E."/>
        </authorList>
    </citation>
    <scope>NUCLEOTIDE SEQUENCE</scope>
</reference>
<keyword evidence="2" id="KW-1185">Reference proteome</keyword>
<dbReference type="Proteomes" id="UP000836387">
    <property type="component" value="Unassembled WGS sequence"/>
</dbReference>
<proteinExistence type="predicted"/>
<evidence type="ECO:0000313" key="2">
    <source>
        <dbReference type="Proteomes" id="UP000836387"/>
    </source>
</evidence>
<comment type="caution">
    <text evidence="1">The sequence shown here is derived from an EMBL/GenBank/DDBJ whole genome shotgun (WGS) entry which is preliminary data.</text>
</comment>
<reference evidence="1" key="1">
    <citation type="submission" date="2020-04" db="EMBL/GenBank/DDBJ databases">
        <authorList>
            <person name="Broberg M."/>
        </authorList>
    </citation>
    <scope>NUCLEOTIDE SEQUENCE</scope>
</reference>
<sequence>MKAPPRVVALVESLHPDAVKLAQELFTAPAYQLLLSPAQNWRESAHAIVMRTGSLTREDIEAAKCLQVVGKQGVGLDKVDLSAAKEQGVIIRNTPGINATAVAELVVAHIFAVARQIVDIGVRQRNGSVFQRHQCSGLQITGKTIGIVGMGAIGKTVARMLHHGFGCTIFAYDPFLADDAWSDVPHTRAQTVQEMLPLLDVLTLHVPLADGTRNLISMTEFKAMKQSCILINHSRGEHKHKTHYRGVVNEEDMVTALKEKKIWGVGIDALVYDPPTLEKYGDLWSLPNVVTTPHIGASTPQTQSESACAAVLNVWEFFESNK</sequence>
<accession>A0ACA9UD13</accession>
<organism evidence="1 2">
    <name type="scientific">Clonostachys rosea f. rosea IK726</name>
    <dbReference type="NCBI Taxonomy" id="1349383"/>
    <lineage>
        <taxon>Eukaryota</taxon>
        <taxon>Fungi</taxon>
        <taxon>Dikarya</taxon>
        <taxon>Ascomycota</taxon>
        <taxon>Pezizomycotina</taxon>
        <taxon>Sordariomycetes</taxon>
        <taxon>Hypocreomycetidae</taxon>
        <taxon>Hypocreales</taxon>
        <taxon>Bionectriaceae</taxon>
        <taxon>Clonostachys</taxon>
    </lineage>
</organism>